<keyword evidence="1" id="KW-1133">Transmembrane helix</keyword>
<protein>
    <submittedName>
        <fullName evidence="2">Uncharacterized protein</fullName>
    </submittedName>
</protein>
<evidence type="ECO:0000313" key="3">
    <source>
        <dbReference type="Proteomes" id="UP000095358"/>
    </source>
</evidence>
<reference evidence="3" key="1">
    <citation type="journal article" date="2016" name="Genome Announc.">
        <title>Genome sequences of three species of Hanseniaspora isolated from spontaneous wine fermentations.</title>
        <authorList>
            <person name="Sternes P.R."/>
            <person name="Lee D."/>
            <person name="Kutyna D.R."/>
            <person name="Borneman A.R."/>
        </authorList>
    </citation>
    <scope>NUCLEOTIDE SEQUENCE [LARGE SCALE GENOMIC DNA]</scope>
    <source>
        <strain evidence="3">AWRI3580</strain>
    </source>
</reference>
<keyword evidence="3" id="KW-1185">Reference proteome</keyword>
<evidence type="ECO:0000256" key="1">
    <source>
        <dbReference type="SAM" id="Phobius"/>
    </source>
</evidence>
<dbReference type="EMBL" id="LPNN01000002">
    <property type="protein sequence ID" value="OEJ91994.1"/>
    <property type="molecule type" value="Genomic_DNA"/>
</dbReference>
<dbReference type="OrthoDB" id="3972900at2759"/>
<name>A0A1E5RYN3_HANUV</name>
<keyword evidence="1" id="KW-0472">Membrane</keyword>
<proteinExistence type="predicted"/>
<comment type="caution">
    <text evidence="2">The sequence shown here is derived from an EMBL/GenBank/DDBJ whole genome shotgun (WGS) entry which is preliminary data.</text>
</comment>
<keyword evidence="1" id="KW-0812">Transmembrane</keyword>
<dbReference type="Proteomes" id="UP000095358">
    <property type="component" value="Unassembled WGS sequence"/>
</dbReference>
<gene>
    <name evidence="2" type="ORF">AWRI3580_g1037</name>
</gene>
<accession>A0A1E5RYN3</accession>
<dbReference type="AlphaFoldDB" id="A0A1E5RYN3"/>
<dbReference type="VEuPathDB" id="FungiDB:AWRI3580_g1037"/>
<sequence>MSMYLSKKSNIPGTSKSSNFGIMNTNADSEIPLLLNSKKLGTNTLQVSGSNYYDPDSISLIVCALVFIGMIVVGMFVALIVNYKTRVILDNLKHMDDEQTLCKDIELGKVDETYNNSIKEIDSLKNSQNLDKNTYELLHKNDILKNHNVFEIPAQNFTKQERSNVEKCYKIINSDMTISNTTSSKKVQPKNFPNNSNSYHIDPPTINKKLKLRRLPNKDILSVQKLYNDMINGGLVCDKRRNSYSYSYISSINNIDDYESEINMKNFKNCPINILMQTFESKKEAMKNIKLINHYLFKRKIPLNEKYTVEILLFKLVSMLANATENGYCYQKDFCKGMQDFFNKGIISEYFFAIENYLLQDCLVGTFLDYFQGHCMFPYLGNTSFIHYTYQITNGFQVEDIYSESFIMIITMFLNFQMLFENKNRIYHDALETSHNEYISKKLNKFLDYYLCFIAKTNSNTYDETSYVVNQVIDKLLNSVKIMEEQKNMQYALLYLQSILQIYTKHQACCLRDLKPHISLKTNKNVYNTIANILNTLGTNNHLIIQVMKSFRLVSNDHEFLEKLHVKIEEVINKENHQNALKAKVEKHKNKKTPLKIQSGSWNI</sequence>
<evidence type="ECO:0000313" key="2">
    <source>
        <dbReference type="EMBL" id="OEJ91994.1"/>
    </source>
</evidence>
<feature type="transmembrane region" description="Helical" evidence="1">
    <location>
        <begin position="58"/>
        <end position="83"/>
    </location>
</feature>
<organism evidence="2 3">
    <name type="scientific">Hanseniaspora uvarum</name>
    <name type="common">Yeast</name>
    <name type="synonym">Kloeckera apiculata</name>
    <dbReference type="NCBI Taxonomy" id="29833"/>
    <lineage>
        <taxon>Eukaryota</taxon>
        <taxon>Fungi</taxon>
        <taxon>Dikarya</taxon>
        <taxon>Ascomycota</taxon>
        <taxon>Saccharomycotina</taxon>
        <taxon>Saccharomycetes</taxon>
        <taxon>Saccharomycodales</taxon>
        <taxon>Saccharomycodaceae</taxon>
        <taxon>Hanseniaspora</taxon>
    </lineage>
</organism>